<evidence type="ECO:0008006" key="3">
    <source>
        <dbReference type="Google" id="ProtNLM"/>
    </source>
</evidence>
<gene>
    <name evidence="1" type="ORF">AW11_01950</name>
</gene>
<dbReference type="EMBL" id="JEMY01000024">
    <property type="protein sequence ID" value="EXI88847.1"/>
    <property type="molecule type" value="Genomic_DNA"/>
</dbReference>
<comment type="caution">
    <text evidence="1">The sequence shown here is derived from an EMBL/GenBank/DDBJ whole genome shotgun (WGS) entry which is preliminary data.</text>
</comment>
<accession>A0A011QHQ0</accession>
<dbReference type="eggNOG" id="ENOG503310H">
    <property type="taxonomic scope" value="Bacteria"/>
</dbReference>
<proteinExistence type="predicted"/>
<protein>
    <recommendedName>
        <fullName evidence="3">Carboxypeptidase regulatory-like domain-containing protein</fullName>
    </recommendedName>
</protein>
<dbReference type="Proteomes" id="UP000022141">
    <property type="component" value="Unassembled WGS sequence"/>
</dbReference>
<organism evidence="1 2">
    <name type="scientific">Accumulibacter regalis</name>
    <dbReference type="NCBI Taxonomy" id="522306"/>
    <lineage>
        <taxon>Bacteria</taxon>
        <taxon>Pseudomonadati</taxon>
        <taxon>Pseudomonadota</taxon>
        <taxon>Betaproteobacteria</taxon>
        <taxon>Candidatus Accumulibacter</taxon>
    </lineage>
</organism>
<sequence>MQRFYRFSASFLGAGLLTLGVIHAAVAEVPYASGGIGDDDPIEVEAMRNEYNLQLVFAEQGSGAYLADVKVRIQDAAGQTVLVAHSPGPLFYVSLRPGRYRVDADYNGGVLSKAASVGEGRRRELYFYWPHE</sequence>
<dbReference type="AlphaFoldDB" id="A0A011QHQ0"/>
<evidence type="ECO:0000313" key="2">
    <source>
        <dbReference type="Proteomes" id="UP000022141"/>
    </source>
</evidence>
<reference evidence="1" key="1">
    <citation type="submission" date="2014-02" db="EMBL/GenBank/DDBJ databases">
        <title>Expanding our view of genomic diversity in Candidatus Accumulibacter clades.</title>
        <authorList>
            <person name="Skennerton C.T."/>
            <person name="Barr J.J."/>
            <person name="Slater F.R."/>
            <person name="Bond P.L."/>
            <person name="Tyson G.W."/>
        </authorList>
    </citation>
    <scope>NUCLEOTIDE SEQUENCE [LARGE SCALE GENOMIC DNA]</scope>
</reference>
<dbReference type="PATRIC" id="fig|1454004.3.peg.2015"/>
<name>A0A011QHQ0_ACCRE</name>
<dbReference type="STRING" id="1454004.AW11_01950"/>
<keyword evidence="2" id="KW-1185">Reference proteome</keyword>
<evidence type="ECO:0000313" key="1">
    <source>
        <dbReference type="EMBL" id="EXI88847.1"/>
    </source>
</evidence>